<accession>A0A0K0EHW3</accession>
<protein>
    <recommendedName>
        <fullName evidence="4">diphthine methyl ester synthase</fullName>
        <ecNumber evidence="4">2.1.1.314</ecNumber>
    </recommendedName>
</protein>
<dbReference type="Gene3D" id="3.30.950.10">
    <property type="entry name" value="Methyltransferase, Cobalt-precorrin-4 Transmethylase, Domain 2"/>
    <property type="match status" value="1"/>
</dbReference>
<name>A0A0K0EHW3_STRER</name>
<dbReference type="InterPro" id="IPR014777">
    <property type="entry name" value="4pyrrole_Mease_sub1"/>
</dbReference>
<dbReference type="WBParaSite" id="SSTP_0000906800.1">
    <property type="protein sequence ID" value="SSTP_0000906800.1"/>
    <property type="gene ID" value="SSTP_0000906800"/>
</dbReference>
<evidence type="ECO:0000256" key="1">
    <source>
        <dbReference type="ARBA" id="ARBA00004006"/>
    </source>
</evidence>
<dbReference type="STRING" id="6248.A0A0K0EHW3"/>
<dbReference type="FunFam" id="3.30.950.10:FF:000004">
    <property type="entry name" value="Diphthine synthase putative"/>
    <property type="match status" value="1"/>
</dbReference>
<feature type="domain" description="Tetrapyrrole methylase" evidence="10">
    <location>
        <begin position="3"/>
        <end position="243"/>
    </location>
</feature>
<evidence type="ECO:0000256" key="2">
    <source>
        <dbReference type="ARBA" id="ARBA00005156"/>
    </source>
</evidence>
<comment type="similarity">
    <text evidence="3">Belongs to the diphthine synthase family.</text>
</comment>
<evidence type="ECO:0000256" key="6">
    <source>
        <dbReference type="ARBA" id="ARBA00022679"/>
    </source>
</evidence>
<dbReference type="FunFam" id="3.40.1010.10:FF:000004">
    <property type="entry name" value="Putative diphthine synthase"/>
    <property type="match status" value="1"/>
</dbReference>
<evidence type="ECO:0000259" key="10">
    <source>
        <dbReference type="Pfam" id="PF00590"/>
    </source>
</evidence>
<evidence type="ECO:0000256" key="8">
    <source>
        <dbReference type="ARBA" id="ARBA00048752"/>
    </source>
</evidence>
<keyword evidence="6" id="KW-0808">Transferase</keyword>
<evidence type="ECO:0000313" key="11">
    <source>
        <dbReference type="Proteomes" id="UP000035681"/>
    </source>
</evidence>
<dbReference type="EC" id="2.1.1.314" evidence="4"/>
<evidence type="ECO:0000313" key="12">
    <source>
        <dbReference type="WBParaSite" id="SSTP_0000906800.1"/>
    </source>
</evidence>
<comment type="function">
    <text evidence="1">S-adenosyl-L-methionine-dependent methyltransferase that catalyzes four methylations of the modified target histidine residue in translation elongation factor 2 (EF-2), to form an intermediate called diphthine methyl ester. The four successive methylation reactions represent the second step of diphthamide biosynthesis.</text>
</comment>
<keyword evidence="5" id="KW-0489">Methyltransferase</keyword>
<dbReference type="Gene3D" id="3.40.1010.10">
    <property type="entry name" value="Cobalt-precorrin-4 Transmethylase, Domain 1"/>
    <property type="match status" value="1"/>
</dbReference>
<dbReference type="PIRSF" id="PIRSF036432">
    <property type="entry name" value="Diphthine_synth"/>
    <property type="match status" value="1"/>
</dbReference>
<dbReference type="Pfam" id="PF00590">
    <property type="entry name" value="TP_methylase"/>
    <property type="match status" value="1"/>
</dbReference>
<feature type="binding site" evidence="9">
    <location>
        <position position="253"/>
    </location>
    <ligand>
        <name>S-adenosyl-L-methionine</name>
        <dbReference type="ChEBI" id="CHEBI:59789"/>
    </ligand>
</feature>
<keyword evidence="11" id="KW-1185">Reference proteome</keyword>
<feature type="binding site" evidence="9">
    <location>
        <position position="10"/>
    </location>
    <ligand>
        <name>S-adenosyl-L-methionine</name>
        <dbReference type="ChEBI" id="CHEBI:59789"/>
    </ligand>
</feature>
<feature type="binding site" evidence="9">
    <location>
        <position position="87"/>
    </location>
    <ligand>
        <name>S-adenosyl-L-methionine</name>
        <dbReference type="ChEBI" id="CHEBI:59789"/>
    </ligand>
</feature>
<feature type="binding site" evidence="9">
    <location>
        <begin position="115"/>
        <end position="116"/>
    </location>
    <ligand>
        <name>S-adenosyl-L-methionine</name>
        <dbReference type="ChEBI" id="CHEBI:59789"/>
    </ligand>
</feature>
<dbReference type="GO" id="GO:0017183">
    <property type="term" value="P:protein histidyl modification to diphthamide"/>
    <property type="evidence" value="ECO:0007669"/>
    <property type="project" value="UniProtKB-UniPathway"/>
</dbReference>
<feature type="binding site" evidence="9">
    <location>
        <position position="90"/>
    </location>
    <ligand>
        <name>S-adenosyl-L-methionine</name>
        <dbReference type="ChEBI" id="CHEBI:59789"/>
    </ligand>
</feature>
<evidence type="ECO:0000256" key="9">
    <source>
        <dbReference type="PIRSR" id="PIRSR036432-1"/>
    </source>
</evidence>
<evidence type="ECO:0000256" key="3">
    <source>
        <dbReference type="ARBA" id="ARBA00006729"/>
    </source>
</evidence>
<comment type="catalytic activity">
    <reaction evidence="8">
        <text>2-[(3S)-amino-3-carboxypropyl]-L-histidyl-[translation elongation factor 2] + 4 S-adenosyl-L-methionine = diphthine methyl ester-[translation elongation factor 2] + 4 S-adenosyl-L-homocysteine + 3 H(+)</text>
        <dbReference type="Rhea" id="RHEA:42652"/>
        <dbReference type="Rhea" id="RHEA-COMP:9749"/>
        <dbReference type="Rhea" id="RHEA-COMP:10173"/>
        <dbReference type="ChEBI" id="CHEBI:15378"/>
        <dbReference type="ChEBI" id="CHEBI:57856"/>
        <dbReference type="ChEBI" id="CHEBI:59789"/>
        <dbReference type="ChEBI" id="CHEBI:73995"/>
        <dbReference type="ChEBI" id="CHEBI:79005"/>
        <dbReference type="EC" id="2.1.1.314"/>
    </reaction>
</comment>
<dbReference type="AlphaFoldDB" id="A0A0K0EHW3"/>
<dbReference type="UniPathway" id="UPA00559"/>
<organism evidence="12">
    <name type="scientific">Strongyloides stercoralis</name>
    <name type="common">Threadworm</name>
    <dbReference type="NCBI Taxonomy" id="6248"/>
    <lineage>
        <taxon>Eukaryota</taxon>
        <taxon>Metazoa</taxon>
        <taxon>Ecdysozoa</taxon>
        <taxon>Nematoda</taxon>
        <taxon>Chromadorea</taxon>
        <taxon>Rhabditida</taxon>
        <taxon>Tylenchina</taxon>
        <taxon>Panagrolaimomorpha</taxon>
        <taxon>Strongyloidoidea</taxon>
        <taxon>Strongyloididae</taxon>
        <taxon>Strongyloides</taxon>
    </lineage>
</organism>
<comment type="pathway">
    <text evidence="2">Protein modification; peptidyl-diphthamide biosynthesis.</text>
</comment>
<dbReference type="PANTHER" id="PTHR10882:SF0">
    <property type="entry name" value="DIPHTHINE METHYL ESTER SYNTHASE"/>
    <property type="match status" value="1"/>
</dbReference>
<dbReference type="GO" id="GO:0141133">
    <property type="term" value="F:diphthine methyl ester synthase activity"/>
    <property type="evidence" value="ECO:0007669"/>
    <property type="project" value="UniProtKB-EC"/>
</dbReference>
<reference evidence="12" key="1">
    <citation type="submission" date="2015-08" db="UniProtKB">
        <authorList>
            <consortium name="WormBaseParasite"/>
        </authorList>
    </citation>
    <scope>IDENTIFICATION</scope>
</reference>
<dbReference type="Proteomes" id="UP000035681">
    <property type="component" value="Unplaced"/>
</dbReference>
<dbReference type="InterPro" id="IPR014776">
    <property type="entry name" value="4pyrrole_Mease_sub2"/>
</dbReference>
<evidence type="ECO:0000256" key="4">
    <source>
        <dbReference type="ARBA" id="ARBA00011927"/>
    </source>
</evidence>
<dbReference type="CDD" id="cd11647">
    <property type="entry name" value="DHP5_DphB"/>
    <property type="match status" value="1"/>
</dbReference>
<dbReference type="InterPro" id="IPR000878">
    <property type="entry name" value="4pyrrol_Mease"/>
</dbReference>
<evidence type="ECO:0000256" key="7">
    <source>
        <dbReference type="ARBA" id="ARBA00022691"/>
    </source>
</evidence>
<keyword evidence="7 9" id="KW-0949">S-adenosyl-L-methionine</keyword>
<dbReference type="SUPFAM" id="SSF53790">
    <property type="entry name" value="Tetrapyrrole methylase"/>
    <property type="match status" value="1"/>
</dbReference>
<dbReference type="InterPro" id="IPR035996">
    <property type="entry name" value="4pyrrol_Methylase_sf"/>
</dbReference>
<dbReference type="NCBIfam" id="TIGR00522">
    <property type="entry name" value="dph5"/>
    <property type="match status" value="1"/>
</dbReference>
<feature type="binding site" evidence="9">
    <location>
        <position position="228"/>
    </location>
    <ligand>
        <name>S-adenosyl-L-methionine</name>
        <dbReference type="ChEBI" id="CHEBI:59789"/>
    </ligand>
</feature>
<proteinExistence type="inferred from homology"/>
<sequence length="278" mass="31311">MVFYLIGLGLGTVEDITVKGQKIIKQCDKVFLESYTSILSSGLSPEILEKFYDKKIIPADREMVESYSEQILENAKEKDVALLVVGDPFGATTHSDIYLRAVQMGITVKVIHNASIMNAIGCTGLQLYNFGETVSFCFWTDTCKPISYFEKVLLNLERGQHTLCLLDIKTNEINIEELMKGKMKRNPPQYMTASEAAQQILVAIDLLNEKNSKKLLTSETMVVAVARLGWDDQKIVYCSVKDLVDIDMGPPLHSVIIPSLSCHPMELEMLNLFRYKKE</sequence>
<dbReference type="PANTHER" id="PTHR10882">
    <property type="entry name" value="DIPHTHINE SYNTHASE"/>
    <property type="match status" value="1"/>
</dbReference>
<evidence type="ECO:0000256" key="5">
    <source>
        <dbReference type="ARBA" id="ARBA00022603"/>
    </source>
</evidence>
<dbReference type="InterPro" id="IPR004551">
    <property type="entry name" value="Dphthn_synthase"/>
</dbReference>
<dbReference type="WBParaSite" id="TCONS_00000897.p1">
    <property type="protein sequence ID" value="TCONS_00000897.p1"/>
    <property type="gene ID" value="XLOC_000856"/>
</dbReference>
<dbReference type="GO" id="GO:0032259">
    <property type="term" value="P:methylation"/>
    <property type="evidence" value="ECO:0007669"/>
    <property type="project" value="UniProtKB-KW"/>
</dbReference>
<feature type="binding site" evidence="9">
    <location>
        <position position="166"/>
    </location>
    <ligand>
        <name>S-adenosyl-L-methionine</name>
        <dbReference type="ChEBI" id="CHEBI:59789"/>
    </ligand>
</feature>